<sequence>MRARRVFWVSQRDGQTIAADVFGLVAVLKLGSSLMVGQSGVEASRAMEDMILSRFSIHLLPDLTPSIGHT</sequence>
<accession>A0A5J9TR46</accession>
<evidence type="ECO:0000313" key="2">
    <source>
        <dbReference type="Proteomes" id="UP000324897"/>
    </source>
</evidence>
<evidence type="ECO:0000313" key="1">
    <source>
        <dbReference type="EMBL" id="TVU13725.1"/>
    </source>
</evidence>
<protein>
    <submittedName>
        <fullName evidence="1">Uncharacterized protein</fullName>
    </submittedName>
</protein>
<reference evidence="1 2" key="1">
    <citation type="journal article" date="2019" name="Sci. Rep.">
        <title>A high-quality genome of Eragrostis curvula grass provides insights into Poaceae evolution and supports new strategies to enhance forage quality.</title>
        <authorList>
            <person name="Carballo J."/>
            <person name="Santos B.A.C.M."/>
            <person name="Zappacosta D."/>
            <person name="Garbus I."/>
            <person name="Selva J.P."/>
            <person name="Gallo C.A."/>
            <person name="Diaz A."/>
            <person name="Albertini E."/>
            <person name="Caccamo M."/>
            <person name="Echenique V."/>
        </authorList>
    </citation>
    <scope>NUCLEOTIDE SEQUENCE [LARGE SCALE GENOMIC DNA]</scope>
    <source>
        <strain evidence="2">cv. Victoria</strain>
        <tissue evidence="1">Leaf</tissue>
    </source>
</reference>
<name>A0A5J9TR46_9POAL</name>
<proteinExistence type="predicted"/>
<dbReference type="AlphaFoldDB" id="A0A5J9TR46"/>
<dbReference type="Proteomes" id="UP000324897">
    <property type="component" value="Unassembled WGS sequence"/>
</dbReference>
<gene>
    <name evidence="1" type="ORF">EJB05_37148</name>
</gene>
<dbReference type="Gramene" id="TVU13725">
    <property type="protein sequence ID" value="TVU13725"/>
    <property type="gene ID" value="EJB05_37148"/>
</dbReference>
<keyword evidence="2" id="KW-1185">Reference proteome</keyword>
<comment type="caution">
    <text evidence="1">The sequence shown here is derived from an EMBL/GenBank/DDBJ whole genome shotgun (WGS) entry which is preliminary data.</text>
</comment>
<dbReference type="EMBL" id="RWGY01000031">
    <property type="protein sequence ID" value="TVU13725.1"/>
    <property type="molecule type" value="Genomic_DNA"/>
</dbReference>
<organism evidence="1 2">
    <name type="scientific">Eragrostis curvula</name>
    <name type="common">weeping love grass</name>
    <dbReference type="NCBI Taxonomy" id="38414"/>
    <lineage>
        <taxon>Eukaryota</taxon>
        <taxon>Viridiplantae</taxon>
        <taxon>Streptophyta</taxon>
        <taxon>Embryophyta</taxon>
        <taxon>Tracheophyta</taxon>
        <taxon>Spermatophyta</taxon>
        <taxon>Magnoliopsida</taxon>
        <taxon>Liliopsida</taxon>
        <taxon>Poales</taxon>
        <taxon>Poaceae</taxon>
        <taxon>PACMAD clade</taxon>
        <taxon>Chloridoideae</taxon>
        <taxon>Eragrostideae</taxon>
        <taxon>Eragrostidinae</taxon>
        <taxon>Eragrostis</taxon>
    </lineage>
</organism>